<organism evidence="2 3">
    <name type="scientific">Patagioenas fasciata monilis</name>
    <dbReference type="NCBI Taxonomy" id="372326"/>
    <lineage>
        <taxon>Eukaryota</taxon>
        <taxon>Metazoa</taxon>
        <taxon>Chordata</taxon>
        <taxon>Craniata</taxon>
        <taxon>Vertebrata</taxon>
        <taxon>Euteleostomi</taxon>
        <taxon>Archelosauria</taxon>
        <taxon>Archosauria</taxon>
        <taxon>Dinosauria</taxon>
        <taxon>Saurischia</taxon>
        <taxon>Theropoda</taxon>
        <taxon>Coelurosauria</taxon>
        <taxon>Aves</taxon>
        <taxon>Neognathae</taxon>
        <taxon>Neoaves</taxon>
        <taxon>Columbimorphae</taxon>
        <taxon>Columbiformes</taxon>
        <taxon>Columbidae</taxon>
        <taxon>Patagioenas</taxon>
    </lineage>
</organism>
<name>A0A1V4JBG5_PATFA</name>
<evidence type="ECO:0000256" key="1">
    <source>
        <dbReference type="SAM" id="MobiDB-lite"/>
    </source>
</evidence>
<evidence type="ECO:0000313" key="2">
    <source>
        <dbReference type="EMBL" id="OPJ69424.1"/>
    </source>
</evidence>
<evidence type="ECO:0000313" key="3">
    <source>
        <dbReference type="Proteomes" id="UP000190648"/>
    </source>
</evidence>
<comment type="caution">
    <text evidence="2">The sequence shown here is derived from an EMBL/GenBank/DDBJ whole genome shotgun (WGS) entry which is preliminary data.</text>
</comment>
<proteinExistence type="predicted"/>
<sequence>MDRCSRPSGATRIGRTGIQTTTVFLREDSIAEICLQAAVLVKISYCSEADVTLPLTGLPTPLGKQETKGAQTQGFPQEITEREE</sequence>
<dbReference type="AlphaFoldDB" id="A0A1V4JBG5"/>
<dbReference type="EMBL" id="LSYS01008075">
    <property type="protein sequence ID" value="OPJ69424.1"/>
    <property type="molecule type" value="Genomic_DNA"/>
</dbReference>
<protein>
    <submittedName>
        <fullName evidence="2">Uncharacterized protein</fullName>
    </submittedName>
</protein>
<dbReference type="Proteomes" id="UP000190648">
    <property type="component" value="Unassembled WGS sequence"/>
</dbReference>
<gene>
    <name evidence="2" type="ORF">AV530_012480</name>
</gene>
<feature type="region of interest" description="Disordered" evidence="1">
    <location>
        <begin position="60"/>
        <end position="84"/>
    </location>
</feature>
<accession>A0A1V4JBG5</accession>
<keyword evidence="3" id="KW-1185">Reference proteome</keyword>
<reference evidence="2 3" key="1">
    <citation type="submission" date="2016-02" db="EMBL/GenBank/DDBJ databases">
        <title>Band-tailed pigeon sequencing and assembly.</title>
        <authorList>
            <person name="Soares A.E."/>
            <person name="Novak B.J."/>
            <person name="Rice E.S."/>
            <person name="O'Connell B."/>
            <person name="Chang D."/>
            <person name="Weber S."/>
            <person name="Shapiro B."/>
        </authorList>
    </citation>
    <scope>NUCLEOTIDE SEQUENCE [LARGE SCALE GENOMIC DNA]</scope>
    <source>
        <strain evidence="2">BTP2013</strain>
        <tissue evidence="2">Blood</tissue>
    </source>
</reference>